<dbReference type="AlphaFoldDB" id="A0A7R9BUH8"/>
<accession>A0A7R9BUH8</accession>
<dbReference type="Proteomes" id="UP000678499">
    <property type="component" value="Unassembled WGS sequence"/>
</dbReference>
<organism evidence="1">
    <name type="scientific">Notodromas monacha</name>
    <dbReference type="NCBI Taxonomy" id="399045"/>
    <lineage>
        <taxon>Eukaryota</taxon>
        <taxon>Metazoa</taxon>
        <taxon>Ecdysozoa</taxon>
        <taxon>Arthropoda</taxon>
        <taxon>Crustacea</taxon>
        <taxon>Oligostraca</taxon>
        <taxon>Ostracoda</taxon>
        <taxon>Podocopa</taxon>
        <taxon>Podocopida</taxon>
        <taxon>Cypridocopina</taxon>
        <taxon>Cypridoidea</taxon>
        <taxon>Cyprididae</taxon>
        <taxon>Notodromas</taxon>
    </lineage>
</organism>
<reference evidence="1" key="1">
    <citation type="submission" date="2020-11" db="EMBL/GenBank/DDBJ databases">
        <authorList>
            <person name="Tran Van P."/>
        </authorList>
    </citation>
    <scope>NUCLEOTIDE SEQUENCE</scope>
</reference>
<name>A0A7R9BUH8_9CRUS</name>
<gene>
    <name evidence="1" type="ORF">NMOB1V02_LOCUS9483</name>
</gene>
<evidence type="ECO:0000313" key="2">
    <source>
        <dbReference type="Proteomes" id="UP000678499"/>
    </source>
</evidence>
<dbReference type="EMBL" id="OA885271">
    <property type="protein sequence ID" value="CAD7281847.1"/>
    <property type="molecule type" value="Genomic_DNA"/>
</dbReference>
<proteinExistence type="predicted"/>
<keyword evidence="2" id="KW-1185">Reference proteome</keyword>
<dbReference type="OrthoDB" id="6342440at2759"/>
<dbReference type="EMBL" id="CAJPEX010003234">
    <property type="protein sequence ID" value="CAG0921999.1"/>
    <property type="molecule type" value="Genomic_DNA"/>
</dbReference>
<sequence length="256" mass="28535">MSALLSRARDTEAALAFVLSCAELVEAFSVKGYVHAGFLDTEDEDVPARFTNLLNVGLELLHRISKRVVYWRIVFMLRAGFLQEEFSTSMLDASSLRPMNASERSIRDDRSVCEESVKTDVDRFEIDSTSSVFGGHGAHAIRRIDRKAMEAMCNCDDSSVKLKAAVIFYAADEELHESLLYIWFSDIIDGFLGFLALNSEGDPQQGVAPGHDAAVGRKESVGIYSMCKSRDDFRNLAVKANLDSKLSVHSYQNEWS</sequence>
<evidence type="ECO:0000313" key="1">
    <source>
        <dbReference type="EMBL" id="CAD7281847.1"/>
    </source>
</evidence>
<protein>
    <submittedName>
        <fullName evidence="1">Uncharacterized protein</fullName>
    </submittedName>
</protein>